<dbReference type="PROSITE" id="PS51257">
    <property type="entry name" value="PROKAR_LIPOPROTEIN"/>
    <property type="match status" value="1"/>
</dbReference>
<dbReference type="Proteomes" id="UP000249542">
    <property type="component" value="Unassembled WGS sequence"/>
</dbReference>
<reference evidence="2 3" key="1">
    <citation type="submission" date="2018-06" db="EMBL/GenBank/DDBJ databases">
        <title>Genomic Encyclopedia of Archaeal and Bacterial Type Strains, Phase II (KMG-II): from individual species to whole genera.</title>
        <authorList>
            <person name="Goeker M."/>
        </authorList>
    </citation>
    <scope>NUCLEOTIDE SEQUENCE [LARGE SCALE GENOMIC DNA]</scope>
    <source>
        <strain evidence="2 3">DSM 15361</strain>
    </source>
</reference>
<evidence type="ECO:0000256" key="1">
    <source>
        <dbReference type="SAM" id="Coils"/>
    </source>
</evidence>
<dbReference type="EMBL" id="QKYV01000019">
    <property type="protein sequence ID" value="PZW37577.1"/>
    <property type="molecule type" value="Genomic_DNA"/>
</dbReference>
<evidence type="ECO:0000313" key="3">
    <source>
        <dbReference type="Proteomes" id="UP000249542"/>
    </source>
</evidence>
<comment type="caution">
    <text evidence="2">The sequence shown here is derived from an EMBL/GenBank/DDBJ whole genome shotgun (WGS) entry which is preliminary data.</text>
</comment>
<accession>A0A2W7HTM3</accession>
<feature type="coiled-coil region" evidence="1">
    <location>
        <begin position="16"/>
        <end position="52"/>
    </location>
</feature>
<keyword evidence="1" id="KW-0175">Coiled coil</keyword>
<dbReference type="AlphaFoldDB" id="A0A2W7HTM3"/>
<gene>
    <name evidence="2" type="ORF">LX95_02886</name>
</gene>
<name>A0A2W7HTM3_9FLAO</name>
<keyword evidence="3" id="KW-1185">Reference proteome</keyword>
<evidence type="ECO:0008006" key="4">
    <source>
        <dbReference type="Google" id="ProtNLM"/>
    </source>
</evidence>
<proteinExistence type="predicted"/>
<dbReference type="RefSeq" id="WP_111542134.1">
    <property type="nucleotide sequence ID" value="NZ_QKYV01000019.1"/>
</dbReference>
<evidence type="ECO:0000313" key="2">
    <source>
        <dbReference type="EMBL" id="PZW37577.1"/>
    </source>
</evidence>
<protein>
    <recommendedName>
        <fullName evidence="4">Lipoprotein</fullName>
    </recommendedName>
</protein>
<sequence>MRKILSLVILIGFFSCKNLEKENNLNQKETELTQKENQLESKTKELEVKEQILKLNSEVKNNIIHCENKKFTIKVDNLKNGDIRYISWNKPKTISDEPNLILYDGKVERQGTGGGYHYVFKSGEWSYIIENNLMGETAESMGIFLKLLNNGKQKQYSKMTDLTTEKDYDLKSYSRKNLIGNWWTPHYAVRKVRFNENGTFLFENGDGKNFKGKFEFNDKSVILNFDNGLDKVMTIGGGYDDTSLTLTGGGENFVKEWSE</sequence>
<organism evidence="2 3">
    <name type="scientific">Mesonia algae</name>
    <dbReference type="NCBI Taxonomy" id="213248"/>
    <lineage>
        <taxon>Bacteria</taxon>
        <taxon>Pseudomonadati</taxon>
        <taxon>Bacteroidota</taxon>
        <taxon>Flavobacteriia</taxon>
        <taxon>Flavobacteriales</taxon>
        <taxon>Flavobacteriaceae</taxon>
        <taxon>Mesonia</taxon>
    </lineage>
</organism>